<accession>K1RW65</accession>
<name>K1RW65_MAGGI</name>
<sequence>MSESVYVGMCQKIGTPQQVTSRRERFDNGELIANQLMENQLKIRVMVSGSQKEGLRLPGSDIDIMFWPSDFRVLWNFFQFEFRKIGTQIPVISDCSESPPGFTLLRLPIEILPFIKIPSEIYIDDAIQYVMEACVWHNGKLLLSSSKYREIRKKISFPGSSTHGPCNTGTLGSGLEYDEEIINNGVRDEDKLLCSYHMKTAVFWAIQQNTLPYWCPGNLLVEMAKAKLVQPWLIYKRNVDQERYNYALGGQALPIKMRKALAWDIKLNHKICYIEELVLEQQPGREDHTPLLYIPPCVLLHMLEFLCYRHVDTMRAQTALNELQVLVHHDQGHFVPEQLRDISWEILGICQQIRGDLRAAMFSYEQSLLQKPFNRIQSATRKRIQDIHTYLYGFLLTVYEAFSGFNNYEAPPVDY</sequence>
<proteinExistence type="predicted"/>
<protein>
    <submittedName>
        <fullName evidence="1">Uncharacterized protein</fullName>
    </submittedName>
</protein>
<organism evidence="1">
    <name type="scientific">Magallana gigas</name>
    <name type="common">Pacific oyster</name>
    <name type="synonym">Crassostrea gigas</name>
    <dbReference type="NCBI Taxonomy" id="29159"/>
    <lineage>
        <taxon>Eukaryota</taxon>
        <taxon>Metazoa</taxon>
        <taxon>Spiralia</taxon>
        <taxon>Lophotrochozoa</taxon>
        <taxon>Mollusca</taxon>
        <taxon>Bivalvia</taxon>
        <taxon>Autobranchia</taxon>
        <taxon>Pteriomorphia</taxon>
        <taxon>Ostreida</taxon>
        <taxon>Ostreoidea</taxon>
        <taxon>Ostreidae</taxon>
        <taxon>Magallana</taxon>
    </lineage>
</organism>
<gene>
    <name evidence="1" type="ORF">CGI_10018536</name>
</gene>
<dbReference type="InParanoid" id="K1RW65"/>
<dbReference type="Gene3D" id="1.10.1410.40">
    <property type="match status" value="1"/>
</dbReference>
<dbReference type="HOGENOM" id="CLU_662673_0_0_1"/>
<dbReference type="EMBL" id="JH816130">
    <property type="protein sequence ID" value="EKC39056.1"/>
    <property type="molecule type" value="Genomic_DNA"/>
</dbReference>
<dbReference type="AlphaFoldDB" id="K1RW65"/>
<reference evidence="1" key="1">
    <citation type="journal article" date="2012" name="Nature">
        <title>The oyster genome reveals stress adaptation and complexity of shell formation.</title>
        <authorList>
            <person name="Zhang G."/>
            <person name="Fang X."/>
            <person name="Guo X."/>
            <person name="Li L."/>
            <person name="Luo R."/>
            <person name="Xu F."/>
            <person name="Yang P."/>
            <person name="Zhang L."/>
            <person name="Wang X."/>
            <person name="Qi H."/>
            <person name="Xiong Z."/>
            <person name="Que H."/>
            <person name="Xie Y."/>
            <person name="Holland P.W."/>
            <person name="Paps J."/>
            <person name="Zhu Y."/>
            <person name="Wu F."/>
            <person name="Chen Y."/>
            <person name="Wang J."/>
            <person name="Peng C."/>
            <person name="Meng J."/>
            <person name="Yang L."/>
            <person name="Liu J."/>
            <person name="Wen B."/>
            <person name="Zhang N."/>
            <person name="Huang Z."/>
            <person name="Zhu Q."/>
            <person name="Feng Y."/>
            <person name="Mount A."/>
            <person name="Hedgecock D."/>
            <person name="Xu Z."/>
            <person name="Liu Y."/>
            <person name="Domazet-Loso T."/>
            <person name="Du Y."/>
            <person name="Sun X."/>
            <person name="Zhang S."/>
            <person name="Liu B."/>
            <person name="Cheng P."/>
            <person name="Jiang X."/>
            <person name="Li J."/>
            <person name="Fan D."/>
            <person name="Wang W."/>
            <person name="Fu W."/>
            <person name="Wang T."/>
            <person name="Wang B."/>
            <person name="Zhang J."/>
            <person name="Peng Z."/>
            <person name="Li Y."/>
            <person name="Li N."/>
            <person name="Wang J."/>
            <person name="Chen M."/>
            <person name="He Y."/>
            <person name="Tan F."/>
            <person name="Song X."/>
            <person name="Zheng Q."/>
            <person name="Huang R."/>
            <person name="Yang H."/>
            <person name="Du X."/>
            <person name="Chen L."/>
            <person name="Yang M."/>
            <person name="Gaffney P.M."/>
            <person name="Wang S."/>
            <person name="Luo L."/>
            <person name="She Z."/>
            <person name="Ming Y."/>
            <person name="Huang W."/>
            <person name="Zhang S."/>
            <person name="Huang B."/>
            <person name="Zhang Y."/>
            <person name="Qu T."/>
            <person name="Ni P."/>
            <person name="Miao G."/>
            <person name="Wang J."/>
            <person name="Wang Q."/>
            <person name="Steinberg C.E."/>
            <person name="Wang H."/>
            <person name="Li N."/>
            <person name="Qian L."/>
            <person name="Zhang G."/>
            <person name="Li Y."/>
            <person name="Yang H."/>
            <person name="Liu X."/>
            <person name="Wang J."/>
            <person name="Yin Y."/>
            <person name="Wang J."/>
        </authorList>
    </citation>
    <scope>NUCLEOTIDE SEQUENCE [LARGE SCALE GENOMIC DNA]</scope>
    <source>
        <strain evidence="1">05x7-T-G4-1.051#20</strain>
    </source>
</reference>
<evidence type="ECO:0000313" key="1">
    <source>
        <dbReference type="EMBL" id="EKC39056.1"/>
    </source>
</evidence>